<evidence type="ECO:0000313" key="1">
    <source>
        <dbReference type="EMBL" id="OAX52219.1"/>
    </source>
</evidence>
<reference evidence="1" key="1">
    <citation type="submission" date="2016-06" db="EMBL/GenBank/DDBJ databases">
        <title>Identification of putative biosynthetic pathways for the production of bioactive secondary metabolites by the marine actinomycete Kocuria kristinae RUTW2-3.</title>
        <authorList>
            <person name="Waterworth S.C."/>
            <person name="Walmsley T.A."/>
            <person name="Matongo T."/>
            <person name="Davies-Coleman M.T."/>
            <person name="Dorrington R.A."/>
        </authorList>
    </citation>
    <scope>NUCLEOTIDE SEQUENCE [LARGE SCALE GENOMIC DNA]</scope>
    <source>
        <strain evidence="1">RUTW2-3</strain>
    </source>
</reference>
<name>A0A199NT07_9MICC</name>
<evidence type="ECO:0000313" key="2">
    <source>
        <dbReference type="Proteomes" id="UP000053171"/>
    </source>
</evidence>
<dbReference type="EMBL" id="LJBJ02000006">
    <property type="protein sequence ID" value="OAX52219.1"/>
    <property type="molecule type" value="Genomic_DNA"/>
</dbReference>
<gene>
    <name evidence="1" type="ORF">AN277_0204425</name>
</gene>
<dbReference type="RefSeq" id="WP_064725199.1">
    <property type="nucleotide sequence ID" value="NZ_CP113782.1"/>
</dbReference>
<keyword evidence="2" id="KW-1185">Reference proteome</keyword>
<sequence>MRWQRLFEDFESRWAAQRQRGIEEDAAEESRLIAARTTMTELLGAHQGAALRLMTASGRTVAGALESVGADWVLVLQRGEEHLVPIRAITWWEPASPPRRGASGGTLRFTTALRALAAHREPVRLLSLRGAEEVECEGVIERVGADHLILRLSAEHAGATRSDRGRRVYPFRAIAALAVPARGTEADGR</sequence>
<organism evidence="1 2">
    <name type="scientific">Rothia kristinae</name>
    <dbReference type="NCBI Taxonomy" id="37923"/>
    <lineage>
        <taxon>Bacteria</taxon>
        <taxon>Bacillati</taxon>
        <taxon>Actinomycetota</taxon>
        <taxon>Actinomycetes</taxon>
        <taxon>Micrococcales</taxon>
        <taxon>Micrococcaceae</taxon>
        <taxon>Rothia</taxon>
    </lineage>
</organism>
<comment type="caution">
    <text evidence="1">The sequence shown here is derived from an EMBL/GenBank/DDBJ whole genome shotgun (WGS) entry which is preliminary data.</text>
</comment>
<protein>
    <submittedName>
        <fullName evidence="1">Uncharacterized protein</fullName>
    </submittedName>
</protein>
<accession>A0A199NT07</accession>
<dbReference type="AlphaFoldDB" id="A0A199NT07"/>
<dbReference type="Proteomes" id="UP000053171">
    <property type="component" value="Unassembled WGS sequence"/>
</dbReference>
<proteinExistence type="predicted"/>